<name>A0A1B1YTZ5_9GAMM</name>
<sequence length="176" mass="18882">MNLRSFGGHMPRLGARAWVDPAALAIGNVELDDDVSVWPFSVLRGDVNRIRIGARTNIQDGSVLHVNQPTPDKPAGDPLTVGADVTIGHQVILHGCTIENRCLVGMGSLVMDGALLRSGVLLAAGSLVSPGKELYGGWLWAGRPAKPVRELRPEELEFFVHSAAHYAELKDAYRAG</sequence>
<dbReference type="OrthoDB" id="9803036at2"/>
<dbReference type="STRING" id="1810504.PG2T_08825"/>
<proteinExistence type="predicted"/>
<reference evidence="2" key="1">
    <citation type="submission" date="2016-03" db="EMBL/GenBank/DDBJ databases">
        <title>Complete genome sequence of Solimmundus cernigliae, representing a novel lineage of polycyclic aromatic hydrocarbon degraders within the Gammaproteobacteria.</title>
        <authorList>
            <person name="Singleton D.R."/>
            <person name="Dickey A.N."/>
            <person name="Scholl E.H."/>
            <person name="Wright F.A."/>
            <person name="Aitken M.D."/>
        </authorList>
    </citation>
    <scope>NUCLEOTIDE SEQUENCE [LARGE SCALE GENOMIC DNA]</scope>
    <source>
        <strain evidence="2">TR3.2</strain>
    </source>
</reference>
<accession>A0A1B1YTZ5</accession>
<dbReference type="EMBL" id="CP014671">
    <property type="protein sequence ID" value="ANX04268.1"/>
    <property type="molecule type" value="Genomic_DNA"/>
</dbReference>
<dbReference type="Gene3D" id="2.160.10.10">
    <property type="entry name" value="Hexapeptide repeat proteins"/>
    <property type="match status" value="1"/>
</dbReference>
<dbReference type="CDD" id="cd04645">
    <property type="entry name" value="LbH_gamma_CA_like"/>
    <property type="match status" value="1"/>
</dbReference>
<evidence type="ECO:0000313" key="1">
    <source>
        <dbReference type="EMBL" id="ANX04268.1"/>
    </source>
</evidence>
<dbReference type="PANTHER" id="PTHR13061">
    <property type="entry name" value="DYNACTIN SUBUNIT P25"/>
    <property type="match status" value="1"/>
</dbReference>
<dbReference type="InParanoid" id="A0A1B1YTZ5"/>
<dbReference type="RefSeq" id="WP_068804307.1">
    <property type="nucleotide sequence ID" value="NZ_CP014671.1"/>
</dbReference>
<dbReference type="FunCoup" id="A0A1B1YTZ5">
    <property type="interactions" value="388"/>
</dbReference>
<dbReference type="Proteomes" id="UP000092952">
    <property type="component" value="Chromosome"/>
</dbReference>
<dbReference type="AlphaFoldDB" id="A0A1B1YTZ5"/>
<dbReference type="InterPro" id="IPR050484">
    <property type="entry name" value="Transf_Hexapept/Carb_Anhydrase"/>
</dbReference>
<organism evidence="1 2">
    <name type="scientific">Immundisolibacter cernigliae</name>
    <dbReference type="NCBI Taxonomy" id="1810504"/>
    <lineage>
        <taxon>Bacteria</taxon>
        <taxon>Pseudomonadati</taxon>
        <taxon>Pseudomonadota</taxon>
        <taxon>Gammaproteobacteria</taxon>
        <taxon>Immundisolibacterales</taxon>
        <taxon>Immundisolibacteraceae</taxon>
        <taxon>Immundisolibacter</taxon>
    </lineage>
</organism>
<keyword evidence="2" id="KW-1185">Reference proteome</keyword>
<evidence type="ECO:0000313" key="2">
    <source>
        <dbReference type="Proteomes" id="UP000092952"/>
    </source>
</evidence>
<dbReference type="InterPro" id="IPR011004">
    <property type="entry name" value="Trimer_LpxA-like_sf"/>
</dbReference>
<dbReference type="KEGG" id="gbi:PG2T_08825"/>
<dbReference type="SUPFAM" id="SSF51161">
    <property type="entry name" value="Trimeric LpxA-like enzymes"/>
    <property type="match status" value="1"/>
</dbReference>
<gene>
    <name evidence="1" type="ORF">PG2T_08825</name>
</gene>
<dbReference type="PANTHER" id="PTHR13061:SF56">
    <property type="entry name" value="PROTEIN YRDA"/>
    <property type="match status" value="1"/>
</dbReference>
<dbReference type="InterPro" id="IPR047324">
    <property type="entry name" value="LbH_gamma_CA-like"/>
</dbReference>
<protein>
    <submittedName>
        <fullName evidence="1">Gamma carbonic anhydrase family protein</fullName>
    </submittedName>
</protein>